<protein>
    <submittedName>
        <fullName evidence="3">Endonuclease</fullName>
    </submittedName>
</protein>
<feature type="chain" id="PRO_5039500525" evidence="1">
    <location>
        <begin position="23"/>
        <end position="331"/>
    </location>
</feature>
<dbReference type="Pfam" id="PF03372">
    <property type="entry name" value="Exo_endo_phos"/>
    <property type="match status" value="1"/>
</dbReference>
<dbReference type="SUPFAM" id="SSF56219">
    <property type="entry name" value="DNase I-like"/>
    <property type="match status" value="1"/>
</dbReference>
<evidence type="ECO:0000259" key="2">
    <source>
        <dbReference type="Pfam" id="PF03372"/>
    </source>
</evidence>
<reference evidence="3" key="2">
    <citation type="submission" date="2021-04" db="EMBL/GenBank/DDBJ databases">
        <authorList>
            <person name="Gilroy R."/>
        </authorList>
    </citation>
    <scope>NUCLEOTIDE SEQUENCE</scope>
    <source>
        <strain evidence="3">ChiHecec2B26-12326</strain>
    </source>
</reference>
<accession>A0A9D2BQL0</accession>
<sequence>MNTGVRLLFASCWMLACLLVACAGKKPQQEVAEAKPLRLLYWNIQNGMWSGQGDNYDAFVRWVNQQAPDICVWCEAQTIYTTGTADPMEPAEHYLVDHWPDLAKRYGHSYWYLGGHRDNYPQVITSKYPIENVARIVGAEPDSVVTHGAGWARIAIEKDTLNLVSLHTWPQAYAFRAENQEASKEAHGGDKYRRMEMEYIVRHTYGSLPDAEAMHWLMMGDFNSRSRVDNATYQYPEDDTRFLVHDYIKASTPYVDIIAQKYPGQFKTTTGGEARIDFVYCTPALYESIVEADVITDDYTRPVRDPRKLSNFWHPSDHRPILVTFDLNKLP</sequence>
<keyword evidence="1" id="KW-0732">Signal</keyword>
<evidence type="ECO:0000313" key="3">
    <source>
        <dbReference type="EMBL" id="HIX85993.1"/>
    </source>
</evidence>
<evidence type="ECO:0000313" key="4">
    <source>
        <dbReference type="Proteomes" id="UP000823847"/>
    </source>
</evidence>
<gene>
    <name evidence="3" type="ORF">H9848_05230</name>
</gene>
<comment type="caution">
    <text evidence="3">The sequence shown here is derived from an EMBL/GenBank/DDBJ whole genome shotgun (WGS) entry which is preliminary data.</text>
</comment>
<dbReference type="Gene3D" id="3.60.10.10">
    <property type="entry name" value="Endonuclease/exonuclease/phosphatase"/>
    <property type="match status" value="1"/>
</dbReference>
<dbReference type="Proteomes" id="UP000823847">
    <property type="component" value="Unassembled WGS sequence"/>
</dbReference>
<keyword evidence="3" id="KW-0378">Hydrolase</keyword>
<evidence type="ECO:0000256" key="1">
    <source>
        <dbReference type="SAM" id="SignalP"/>
    </source>
</evidence>
<keyword evidence="3" id="KW-0540">Nuclease</keyword>
<keyword evidence="3" id="KW-0255">Endonuclease</keyword>
<dbReference type="EMBL" id="DXEN01000034">
    <property type="protein sequence ID" value="HIX85993.1"/>
    <property type="molecule type" value="Genomic_DNA"/>
</dbReference>
<proteinExistence type="predicted"/>
<dbReference type="PROSITE" id="PS51257">
    <property type="entry name" value="PROKAR_LIPOPROTEIN"/>
    <property type="match status" value="1"/>
</dbReference>
<dbReference type="InterPro" id="IPR036691">
    <property type="entry name" value="Endo/exonu/phosph_ase_sf"/>
</dbReference>
<feature type="domain" description="Endonuclease/exonuclease/phosphatase" evidence="2">
    <location>
        <begin position="40"/>
        <end position="318"/>
    </location>
</feature>
<feature type="signal peptide" evidence="1">
    <location>
        <begin position="1"/>
        <end position="22"/>
    </location>
</feature>
<dbReference type="GO" id="GO:0004519">
    <property type="term" value="F:endonuclease activity"/>
    <property type="evidence" value="ECO:0007669"/>
    <property type="project" value="UniProtKB-KW"/>
</dbReference>
<reference evidence="3" key="1">
    <citation type="journal article" date="2021" name="PeerJ">
        <title>Extensive microbial diversity within the chicken gut microbiome revealed by metagenomics and culture.</title>
        <authorList>
            <person name="Gilroy R."/>
            <person name="Ravi A."/>
            <person name="Getino M."/>
            <person name="Pursley I."/>
            <person name="Horton D.L."/>
            <person name="Alikhan N.F."/>
            <person name="Baker D."/>
            <person name="Gharbi K."/>
            <person name="Hall N."/>
            <person name="Watson M."/>
            <person name="Adriaenssens E.M."/>
            <person name="Foster-Nyarko E."/>
            <person name="Jarju S."/>
            <person name="Secka A."/>
            <person name="Antonio M."/>
            <person name="Oren A."/>
            <person name="Chaudhuri R.R."/>
            <person name="La Ragione R."/>
            <person name="Hildebrand F."/>
            <person name="Pallen M.J."/>
        </authorList>
    </citation>
    <scope>NUCLEOTIDE SEQUENCE</scope>
    <source>
        <strain evidence="3">ChiHecec2B26-12326</strain>
    </source>
</reference>
<organism evidence="3 4">
    <name type="scientific">Candidatus Parabacteroides intestinigallinarum</name>
    <dbReference type="NCBI Taxonomy" id="2838722"/>
    <lineage>
        <taxon>Bacteria</taxon>
        <taxon>Pseudomonadati</taxon>
        <taxon>Bacteroidota</taxon>
        <taxon>Bacteroidia</taxon>
        <taxon>Bacteroidales</taxon>
        <taxon>Tannerellaceae</taxon>
        <taxon>Parabacteroides</taxon>
    </lineage>
</organism>
<name>A0A9D2BQL0_9BACT</name>
<dbReference type="AlphaFoldDB" id="A0A9D2BQL0"/>
<dbReference type="InterPro" id="IPR005135">
    <property type="entry name" value="Endo/exonuclease/phosphatase"/>
</dbReference>